<evidence type="ECO:0000256" key="1">
    <source>
        <dbReference type="ARBA" id="ARBA00004651"/>
    </source>
</evidence>
<keyword evidence="2" id="KW-0813">Transport</keyword>
<comment type="subcellular location">
    <subcellularLocation>
        <location evidence="1">Cell membrane</location>
        <topology evidence="1">Multi-pass membrane protein</topology>
    </subcellularLocation>
</comment>
<dbReference type="Pfam" id="PF07690">
    <property type="entry name" value="MFS_1"/>
    <property type="match status" value="1"/>
</dbReference>
<comment type="caution">
    <text evidence="9">The sequence shown here is derived from an EMBL/GenBank/DDBJ whole genome shotgun (WGS) entry which is preliminary data.</text>
</comment>
<feature type="transmembrane region" description="Helical" evidence="7">
    <location>
        <begin position="249"/>
        <end position="267"/>
    </location>
</feature>
<organism evidence="9 10">
    <name type="scientific">Kribbella amoyensis</name>
    <dbReference type="NCBI Taxonomy" id="996641"/>
    <lineage>
        <taxon>Bacteria</taxon>
        <taxon>Bacillati</taxon>
        <taxon>Actinomycetota</taxon>
        <taxon>Actinomycetes</taxon>
        <taxon>Propionibacteriales</taxon>
        <taxon>Kribbellaceae</taxon>
        <taxon>Kribbella</taxon>
    </lineage>
</organism>
<reference evidence="9 10" key="1">
    <citation type="submission" date="2019-06" db="EMBL/GenBank/DDBJ databases">
        <title>Sequencing the genomes of 1000 actinobacteria strains.</title>
        <authorList>
            <person name="Klenk H.-P."/>
        </authorList>
    </citation>
    <scope>NUCLEOTIDE SEQUENCE [LARGE SCALE GENOMIC DNA]</scope>
    <source>
        <strain evidence="9 10">DSM 24683</strain>
    </source>
</reference>
<dbReference type="InterPro" id="IPR011701">
    <property type="entry name" value="MFS"/>
</dbReference>
<dbReference type="PRINTS" id="PR01036">
    <property type="entry name" value="TCRTETB"/>
</dbReference>
<evidence type="ECO:0000313" key="10">
    <source>
        <dbReference type="Proteomes" id="UP000318380"/>
    </source>
</evidence>
<evidence type="ECO:0000256" key="3">
    <source>
        <dbReference type="ARBA" id="ARBA00022475"/>
    </source>
</evidence>
<sequence length="384" mass="39793">MTTGIEQRADPRRWWALAAVSIAQLMFAVDGTIMNIALPSVGATLRMSETASWWVVTSYALAFGVLLLPGGRVGQWIGYRRALLVGLVGFALASLLGGLATAGWMLITARSAQGVFGSLLTPAALALLSTTFSTAERGRAFGIFATIMGSGSAIGMLAGGLLTQYLNWRWALLVNVPITAIAIVLALYAVRPGSVDQRSGPLFPLALLRHRPRTAAYVAMFAWGIAVISAFLQLSFFLQDTLGYDAARAGLAFLAYPLAIQVGVRVVRGRMTVVPARTLLVPGLVLIGSSYFLLTRLTPESAYLPNVVLVFLLLGLGTSLVLPVANSTATLGAGSSAGVAGAAGSTSVQLGAALGTAVIPQGSVVTAVLLVAGAGLVWAIGRQP</sequence>
<dbReference type="PANTHER" id="PTHR42718">
    <property type="entry name" value="MAJOR FACILITATOR SUPERFAMILY MULTIDRUG TRANSPORTER MFSC"/>
    <property type="match status" value="1"/>
</dbReference>
<gene>
    <name evidence="9" type="ORF">FB561_2148</name>
</gene>
<dbReference type="Proteomes" id="UP000318380">
    <property type="component" value="Unassembled WGS sequence"/>
</dbReference>
<keyword evidence="5 7" id="KW-1133">Transmembrane helix</keyword>
<feature type="transmembrane region" description="Helical" evidence="7">
    <location>
        <begin position="14"/>
        <end position="38"/>
    </location>
</feature>
<dbReference type="PROSITE" id="PS50850">
    <property type="entry name" value="MFS"/>
    <property type="match status" value="1"/>
</dbReference>
<feature type="transmembrane region" description="Helical" evidence="7">
    <location>
        <begin position="168"/>
        <end position="190"/>
    </location>
</feature>
<name>A0A561BQ81_9ACTN</name>
<dbReference type="GO" id="GO:0005886">
    <property type="term" value="C:plasma membrane"/>
    <property type="evidence" value="ECO:0007669"/>
    <property type="project" value="UniProtKB-SubCell"/>
</dbReference>
<feature type="transmembrane region" description="Helical" evidence="7">
    <location>
        <begin position="82"/>
        <end position="107"/>
    </location>
</feature>
<feature type="transmembrane region" description="Helical" evidence="7">
    <location>
        <begin position="303"/>
        <end position="325"/>
    </location>
</feature>
<evidence type="ECO:0000256" key="7">
    <source>
        <dbReference type="SAM" id="Phobius"/>
    </source>
</evidence>
<keyword evidence="3" id="KW-1003">Cell membrane</keyword>
<feature type="transmembrane region" description="Helical" evidence="7">
    <location>
        <begin position="279"/>
        <end position="297"/>
    </location>
</feature>
<dbReference type="InterPro" id="IPR020846">
    <property type="entry name" value="MFS_dom"/>
</dbReference>
<accession>A0A561BQ81</accession>
<protein>
    <submittedName>
        <fullName evidence="9">Putative MFS family arabinose efflux permease</fullName>
    </submittedName>
</protein>
<feature type="transmembrane region" description="Helical" evidence="7">
    <location>
        <begin position="50"/>
        <end position="70"/>
    </location>
</feature>
<dbReference type="EMBL" id="VIVK01000001">
    <property type="protein sequence ID" value="TWD81045.1"/>
    <property type="molecule type" value="Genomic_DNA"/>
</dbReference>
<dbReference type="Gene3D" id="1.20.1720.10">
    <property type="entry name" value="Multidrug resistance protein D"/>
    <property type="match status" value="1"/>
</dbReference>
<dbReference type="RefSeq" id="WP_170284625.1">
    <property type="nucleotide sequence ID" value="NZ_VIVK01000001.1"/>
</dbReference>
<feature type="transmembrane region" description="Helical" evidence="7">
    <location>
        <begin position="140"/>
        <end position="162"/>
    </location>
</feature>
<feature type="domain" description="Major facilitator superfamily (MFS) profile" evidence="8">
    <location>
        <begin position="16"/>
        <end position="384"/>
    </location>
</feature>
<keyword evidence="6 7" id="KW-0472">Membrane</keyword>
<dbReference type="AlphaFoldDB" id="A0A561BQ81"/>
<dbReference type="PANTHER" id="PTHR42718:SF46">
    <property type="entry name" value="BLR6921 PROTEIN"/>
    <property type="match status" value="1"/>
</dbReference>
<proteinExistence type="predicted"/>
<keyword evidence="10" id="KW-1185">Reference proteome</keyword>
<dbReference type="SUPFAM" id="SSF103473">
    <property type="entry name" value="MFS general substrate transporter"/>
    <property type="match status" value="1"/>
</dbReference>
<dbReference type="GO" id="GO:0022857">
    <property type="term" value="F:transmembrane transporter activity"/>
    <property type="evidence" value="ECO:0007669"/>
    <property type="project" value="InterPro"/>
</dbReference>
<evidence type="ECO:0000313" key="9">
    <source>
        <dbReference type="EMBL" id="TWD81045.1"/>
    </source>
</evidence>
<evidence type="ECO:0000256" key="2">
    <source>
        <dbReference type="ARBA" id="ARBA00022448"/>
    </source>
</evidence>
<feature type="transmembrane region" description="Helical" evidence="7">
    <location>
        <begin position="337"/>
        <end position="358"/>
    </location>
</feature>
<feature type="transmembrane region" description="Helical" evidence="7">
    <location>
        <begin position="364"/>
        <end position="381"/>
    </location>
</feature>
<feature type="transmembrane region" description="Helical" evidence="7">
    <location>
        <begin position="113"/>
        <end position="133"/>
    </location>
</feature>
<feature type="transmembrane region" description="Helical" evidence="7">
    <location>
        <begin position="215"/>
        <end position="237"/>
    </location>
</feature>
<keyword evidence="4 7" id="KW-0812">Transmembrane</keyword>
<evidence type="ECO:0000259" key="8">
    <source>
        <dbReference type="PROSITE" id="PS50850"/>
    </source>
</evidence>
<evidence type="ECO:0000256" key="6">
    <source>
        <dbReference type="ARBA" id="ARBA00023136"/>
    </source>
</evidence>
<evidence type="ECO:0000256" key="5">
    <source>
        <dbReference type="ARBA" id="ARBA00022989"/>
    </source>
</evidence>
<dbReference type="InterPro" id="IPR036259">
    <property type="entry name" value="MFS_trans_sf"/>
</dbReference>
<evidence type="ECO:0000256" key="4">
    <source>
        <dbReference type="ARBA" id="ARBA00022692"/>
    </source>
</evidence>
<dbReference type="CDD" id="cd17321">
    <property type="entry name" value="MFS_MMR_MDR_like"/>
    <property type="match status" value="1"/>
</dbReference>